<name>A0A183ETY4_9BILA</name>
<dbReference type="InterPro" id="IPR002205">
    <property type="entry name" value="Topo_IIA_dom_A"/>
</dbReference>
<dbReference type="GO" id="GO:0000819">
    <property type="term" value="P:sister chromatid segregation"/>
    <property type="evidence" value="ECO:0007669"/>
    <property type="project" value="TreeGrafter"/>
</dbReference>
<dbReference type="PANTHER" id="PTHR10169">
    <property type="entry name" value="DNA TOPOISOMERASE/GYRASE"/>
    <property type="match status" value="1"/>
</dbReference>
<feature type="domain" description="Topo IIA-type catalytic" evidence="2">
    <location>
        <begin position="1"/>
        <end position="149"/>
    </location>
</feature>
<keyword evidence="1" id="KW-0238">DNA-binding</keyword>
<dbReference type="Gene3D" id="1.10.268.10">
    <property type="entry name" value="Topoisomerase, domain 3"/>
    <property type="match status" value="1"/>
</dbReference>
<organism evidence="5">
    <name type="scientific">Gongylonema pulchrum</name>
    <dbReference type="NCBI Taxonomy" id="637853"/>
    <lineage>
        <taxon>Eukaryota</taxon>
        <taxon>Metazoa</taxon>
        <taxon>Ecdysozoa</taxon>
        <taxon>Nematoda</taxon>
        <taxon>Chromadorea</taxon>
        <taxon>Rhabditida</taxon>
        <taxon>Spirurina</taxon>
        <taxon>Spiruromorpha</taxon>
        <taxon>Spiruroidea</taxon>
        <taxon>Gongylonematidae</taxon>
        <taxon>Gongylonema</taxon>
    </lineage>
</organism>
<evidence type="ECO:0000313" key="5">
    <source>
        <dbReference type="WBParaSite" id="GPUH_0002445501-mRNA-1"/>
    </source>
</evidence>
<dbReference type="InterPro" id="IPR050634">
    <property type="entry name" value="DNA_Topoisomerase_II"/>
</dbReference>
<dbReference type="AlphaFoldDB" id="A0A183ETY4"/>
<dbReference type="WBParaSite" id="GPUH_0002445501-mRNA-1">
    <property type="protein sequence ID" value="GPUH_0002445501-mRNA-1"/>
    <property type="gene ID" value="GPUH_0002445501"/>
</dbReference>
<sequence length="149" mass="17420">MIPWFKNFRGTIEKLDETRYVCSGEVAILSDDTIEITELPIRTWTQNYKESVLEPMLDGSDKHPAVLFDALGCLRKFNTVEEICKEFFETRKKKYIERKAFQEGMLRAQSERLSNQARFILAKIKGEILIENKRKAAIVEQLVKKGFDR</sequence>
<reference evidence="5" key="1">
    <citation type="submission" date="2016-06" db="UniProtKB">
        <authorList>
            <consortium name="WormBaseParasite"/>
        </authorList>
    </citation>
    <scope>IDENTIFICATION</scope>
</reference>
<dbReference type="InterPro" id="IPR013757">
    <property type="entry name" value="Topo_IIA_A_a_sf"/>
</dbReference>
<evidence type="ECO:0000313" key="4">
    <source>
        <dbReference type="Proteomes" id="UP000271098"/>
    </source>
</evidence>
<dbReference type="EMBL" id="UYRT01101109">
    <property type="protein sequence ID" value="VDN42820.1"/>
    <property type="molecule type" value="Genomic_DNA"/>
</dbReference>
<proteinExistence type="predicted"/>
<keyword evidence="4" id="KW-1185">Reference proteome</keyword>
<dbReference type="SMART" id="SM00434">
    <property type="entry name" value="TOP4c"/>
    <property type="match status" value="1"/>
</dbReference>
<dbReference type="PANTHER" id="PTHR10169:SF62">
    <property type="entry name" value="DNA TOPOISOMERASE 2 TOP-2-RELATED"/>
    <property type="match status" value="1"/>
</dbReference>
<dbReference type="GO" id="GO:0000712">
    <property type="term" value="P:resolution of meiotic recombination intermediates"/>
    <property type="evidence" value="ECO:0007669"/>
    <property type="project" value="TreeGrafter"/>
</dbReference>
<dbReference type="SUPFAM" id="SSF56719">
    <property type="entry name" value="Type II DNA topoisomerase"/>
    <property type="match status" value="1"/>
</dbReference>
<dbReference type="OrthoDB" id="7484700at2759"/>
<dbReference type="InterPro" id="IPR013760">
    <property type="entry name" value="Topo_IIA-like_dom_sf"/>
</dbReference>
<dbReference type="Proteomes" id="UP000271098">
    <property type="component" value="Unassembled WGS sequence"/>
</dbReference>
<dbReference type="GO" id="GO:0003918">
    <property type="term" value="F:DNA topoisomerase type II (double strand cut, ATP-hydrolyzing) activity"/>
    <property type="evidence" value="ECO:0007669"/>
    <property type="project" value="InterPro"/>
</dbReference>
<protein>
    <submittedName>
        <fullName evidence="5">TOP4c domain-containing protein</fullName>
    </submittedName>
</protein>
<dbReference type="GO" id="GO:0003677">
    <property type="term" value="F:DNA binding"/>
    <property type="evidence" value="ECO:0007669"/>
    <property type="project" value="UniProtKB-KW"/>
</dbReference>
<dbReference type="GO" id="GO:0005524">
    <property type="term" value="F:ATP binding"/>
    <property type="evidence" value="ECO:0007669"/>
    <property type="project" value="InterPro"/>
</dbReference>
<dbReference type="GO" id="GO:0005634">
    <property type="term" value="C:nucleus"/>
    <property type="evidence" value="ECO:0007669"/>
    <property type="project" value="TreeGrafter"/>
</dbReference>
<dbReference type="Pfam" id="PF00521">
    <property type="entry name" value="DNA_topoisoIV"/>
    <property type="match status" value="1"/>
</dbReference>
<dbReference type="GO" id="GO:0006265">
    <property type="term" value="P:DNA topological change"/>
    <property type="evidence" value="ECO:0007669"/>
    <property type="project" value="InterPro"/>
</dbReference>
<evidence type="ECO:0000313" key="3">
    <source>
        <dbReference type="EMBL" id="VDN42820.1"/>
    </source>
</evidence>
<reference evidence="3 4" key="2">
    <citation type="submission" date="2018-11" db="EMBL/GenBank/DDBJ databases">
        <authorList>
            <consortium name="Pathogen Informatics"/>
        </authorList>
    </citation>
    <scope>NUCLEOTIDE SEQUENCE [LARGE SCALE GENOMIC DNA]</scope>
</reference>
<gene>
    <name evidence="3" type="ORF">GPUH_LOCUS24426</name>
</gene>
<evidence type="ECO:0000256" key="1">
    <source>
        <dbReference type="ARBA" id="ARBA00023125"/>
    </source>
</evidence>
<accession>A0A183ETY4</accession>
<evidence type="ECO:0000259" key="2">
    <source>
        <dbReference type="SMART" id="SM00434"/>
    </source>
</evidence>